<dbReference type="SUPFAM" id="SSF47384">
    <property type="entry name" value="Homodimeric domain of signal transducing histidine kinase"/>
    <property type="match status" value="1"/>
</dbReference>
<evidence type="ECO:0000256" key="11">
    <source>
        <dbReference type="ARBA" id="ARBA00023012"/>
    </source>
</evidence>
<evidence type="ECO:0000256" key="13">
    <source>
        <dbReference type="SAM" id="Phobius"/>
    </source>
</evidence>
<dbReference type="Gene3D" id="6.10.340.10">
    <property type="match status" value="1"/>
</dbReference>
<dbReference type="Pfam" id="PF02518">
    <property type="entry name" value="HATPase_c"/>
    <property type="match status" value="1"/>
</dbReference>
<dbReference type="InterPro" id="IPR005467">
    <property type="entry name" value="His_kinase_dom"/>
</dbReference>
<dbReference type="InterPro" id="IPR036097">
    <property type="entry name" value="HisK_dim/P_sf"/>
</dbReference>
<feature type="domain" description="PAC" evidence="15">
    <location>
        <begin position="330"/>
        <end position="384"/>
    </location>
</feature>
<dbReference type="SUPFAM" id="SSF55874">
    <property type="entry name" value="ATPase domain of HSP90 chaperone/DNA topoisomerase II/histidine kinase"/>
    <property type="match status" value="1"/>
</dbReference>
<dbReference type="SUPFAM" id="SSF55785">
    <property type="entry name" value="PYP-like sensor domain (PAS domain)"/>
    <property type="match status" value="1"/>
</dbReference>
<keyword evidence="8" id="KW-0418">Kinase</keyword>
<evidence type="ECO:0000259" key="14">
    <source>
        <dbReference type="PROSITE" id="PS50109"/>
    </source>
</evidence>
<gene>
    <name evidence="17" type="ORF">SAMN04489760_10490</name>
</gene>
<dbReference type="InterPro" id="IPR000700">
    <property type="entry name" value="PAS-assoc_C"/>
</dbReference>
<dbReference type="Gene3D" id="3.30.450.20">
    <property type="entry name" value="PAS domain"/>
    <property type="match status" value="1"/>
</dbReference>
<dbReference type="PROSITE" id="PS50109">
    <property type="entry name" value="HIS_KIN"/>
    <property type="match status" value="1"/>
</dbReference>
<dbReference type="InterPro" id="IPR004358">
    <property type="entry name" value="Sig_transdc_His_kin-like_C"/>
</dbReference>
<dbReference type="InterPro" id="IPR003660">
    <property type="entry name" value="HAMP_dom"/>
</dbReference>
<evidence type="ECO:0000259" key="15">
    <source>
        <dbReference type="PROSITE" id="PS50113"/>
    </source>
</evidence>
<dbReference type="CDD" id="cd00082">
    <property type="entry name" value="HisKA"/>
    <property type="match status" value="1"/>
</dbReference>
<dbReference type="InterPro" id="IPR003661">
    <property type="entry name" value="HisK_dim/P_dom"/>
</dbReference>
<keyword evidence="18" id="KW-1185">Reference proteome</keyword>
<dbReference type="CDD" id="cd00130">
    <property type="entry name" value="PAS"/>
    <property type="match status" value="1"/>
</dbReference>
<dbReference type="EC" id="2.7.13.3" evidence="3"/>
<dbReference type="CDD" id="cd06225">
    <property type="entry name" value="HAMP"/>
    <property type="match status" value="1"/>
</dbReference>
<keyword evidence="11" id="KW-0902">Two-component regulatory system</keyword>
<dbReference type="PANTHER" id="PTHR42878:SF7">
    <property type="entry name" value="SENSOR HISTIDINE KINASE GLRK"/>
    <property type="match status" value="1"/>
</dbReference>
<protein>
    <recommendedName>
        <fullName evidence="3">histidine kinase</fullName>
        <ecNumber evidence="3">2.7.13.3</ecNumber>
    </recommendedName>
</protein>
<evidence type="ECO:0000256" key="2">
    <source>
        <dbReference type="ARBA" id="ARBA00004141"/>
    </source>
</evidence>
<dbReference type="InterPro" id="IPR035965">
    <property type="entry name" value="PAS-like_dom_sf"/>
</dbReference>
<evidence type="ECO:0000256" key="7">
    <source>
        <dbReference type="ARBA" id="ARBA00022741"/>
    </source>
</evidence>
<keyword evidence="4" id="KW-0597">Phosphoprotein</keyword>
<evidence type="ECO:0000259" key="16">
    <source>
        <dbReference type="PROSITE" id="PS50885"/>
    </source>
</evidence>
<comment type="subcellular location">
    <subcellularLocation>
        <location evidence="2">Membrane</location>
        <topology evidence="2">Multi-pass membrane protein</topology>
    </subcellularLocation>
</comment>
<dbReference type="Gene3D" id="1.10.287.130">
    <property type="match status" value="1"/>
</dbReference>
<evidence type="ECO:0000256" key="6">
    <source>
        <dbReference type="ARBA" id="ARBA00022692"/>
    </source>
</evidence>
<keyword evidence="12 13" id="KW-0472">Membrane</keyword>
<keyword evidence="5" id="KW-0808">Transferase</keyword>
<dbReference type="GO" id="GO:0016020">
    <property type="term" value="C:membrane"/>
    <property type="evidence" value="ECO:0007669"/>
    <property type="project" value="UniProtKB-SubCell"/>
</dbReference>
<keyword evidence="7" id="KW-0547">Nucleotide-binding</keyword>
<evidence type="ECO:0000256" key="5">
    <source>
        <dbReference type="ARBA" id="ARBA00022679"/>
    </source>
</evidence>
<dbReference type="InterPro" id="IPR024478">
    <property type="entry name" value="HlyB_4HB_MCP"/>
</dbReference>
<dbReference type="CDD" id="cd00075">
    <property type="entry name" value="HATPase"/>
    <property type="match status" value="1"/>
</dbReference>
<proteinExistence type="predicted"/>
<dbReference type="NCBIfam" id="TIGR00229">
    <property type="entry name" value="sensory_box"/>
    <property type="match status" value="1"/>
</dbReference>
<sequence>MFGLRHKLSLGFGGLLLILLIIGVQGILRFQELGQSIDVILRENYNSIVACQQMKENLSSMDRGIMLTFLGYPQEGEEQIRKNEALFAEALQMELNNVTLPGEREKARALQALIIRYRAVLQEIRKRSLPDNVSRRLYLAELMPLSQQVKQSADEILQLNQQNMNAADSRARKLAASAQRQMVLLLSFGVFIAMIFLSFTGKWILHPIHRLTRSAEAIRDGNLELVVPAESRDEIGRLSEAFNDMAESLREFRRSDEARLLRMERATQEAFDHLPDALAILNPEGKVEISSAAARSLFGLMAGISLQDLPLDDLQTLFRETVSGAKSRQPETGHRIHQRFVDGDERFFRSDMAPIRDRRGNLSGMILMMQDITEQRRLSEMKRGMISTVSHQLKTPLTSVRMAVHLLLEEKIGPLTEKQEELLLAAREESDLLYRILTDLLDISRIGSGRLQMNCREEAPRTLILEALEPIRMAARDRGIEVVTELGDALPPVYADPVQIGQVFSNLLNNALRYTAPGGRIAISAAAEGEMVRFFVSDTGSGIPHQFLQRIFEQFFRVPDQPTEKGAGLGLAIAKEIVEAHGGNINVESREGQGTTFSFTLKKADSLGDQE</sequence>
<dbReference type="Proteomes" id="UP000198744">
    <property type="component" value="Unassembled WGS sequence"/>
</dbReference>
<dbReference type="AlphaFoldDB" id="A0A1H7VPS7"/>
<dbReference type="GO" id="GO:0000156">
    <property type="term" value="F:phosphorelay response regulator activity"/>
    <property type="evidence" value="ECO:0007669"/>
    <property type="project" value="TreeGrafter"/>
</dbReference>
<evidence type="ECO:0000313" key="17">
    <source>
        <dbReference type="EMBL" id="SEM10788.1"/>
    </source>
</evidence>
<dbReference type="Gene3D" id="3.30.565.10">
    <property type="entry name" value="Histidine kinase-like ATPase, C-terminal domain"/>
    <property type="match status" value="1"/>
</dbReference>
<evidence type="ECO:0000256" key="1">
    <source>
        <dbReference type="ARBA" id="ARBA00000085"/>
    </source>
</evidence>
<dbReference type="GO" id="GO:0000155">
    <property type="term" value="F:phosphorelay sensor kinase activity"/>
    <property type="evidence" value="ECO:0007669"/>
    <property type="project" value="InterPro"/>
</dbReference>
<dbReference type="InterPro" id="IPR003594">
    <property type="entry name" value="HATPase_dom"/>
</dbReference>
<dbReference type="SMART" id="SM00388">
    <property type="entry name" value="HisKA"/>
    <property type="match status" value="1"/>
</dbReference>
<evidence type="ECO:0000256" key="9">
    <source>
        <dbReference type="ARBA" id="ARBA00022840"/>
    </source>
</evidence>
<reference evidence="17 18" key="1">
    <citation type="submission" date="2016-10" db="EMBL/GenBank/DDBJ databases">
        <authorList>
            <person name="de Groot N.N."/>
        </authorList>
    </citation>
    <scope>NUCLEOTIDE SEQUENCE [LARGE SCALE GENOMIC DNA]</scope>
    <source>
        <strain evidence="17 18">DSM 8423</strain>
    </source>
</reference>
<dbReference type="InterPro" id="IPR050351">
    <property type="entry name" value="BphY/WalK/GraS-like"/>
</dbReference>
<dbReference type="SUPFAM" id="SSF158472">
    <property type="entry name" value="HAMP domain-like"/>
    <property type="match status" value="1"/>
</dbReference>
<dbReference type="EMBL" id="FOBS01000004">
    <property type="protein sequence ID" value="SEM10788.1"/>
    <property type="molecule type" value="Genomic_DNA"/>
</dbReference>
<evidence type="ECO:0000256" key="10">
    <source>
        <dbReference type="ARBA" id="ARBA00022989"/>
    </source>
</evidence>
<dbReference type="OrthoDB" id="9762798at2"/>
<evidence type="ECO:0000256" key="8">
    <source>
        <dbReference type="ARBA" id="ARBA00022777"/>
    </source>
</evidence>
<dbReference type="GO" id="GO:0030295">
    <property type="term" value="F:protein kinase activator activity"/>
    <property type="evidence" value="ECO:0007669"/>
    <property type="project" value="TreeGrafter"/>
</dbReference>
<keyword evidence="6 13" id="KW-0812">Transmembrane</keyword>
<feature type="transmembrane region" description="Helical" evidence="13">
    <location>
        <begin position="12"/>
        <end position="30"/>
    </location>
</feature>
<accession>A0A1H7VPS7</accession>
<dbReference type="Pfam" id="PF08448">
    <property type="entry name" value="PAS_4"/>
    <property type="match status" value="1"/>
</dbReference>
<feature type="domain" description="Histidine kinase" evidence="14">
    <location>
        <begin position="388"/>
        <end position="605"/>
    </location>
</feature>
<dbReference type="PANTHER" id="PTHR42878">
    <property type="entry name" value="TWO-COMPONENT HISTIDINE KINASE"/>
    <property type="match status" value="1"/>
</dbReference>
<evidence type="ECO:0000313" key="18">
    <source>
        <dbReference type="Proteomes" id="UP000198744"/>
    </source>
</evidence>
<dbReference type="RefSeq" id="WP_093882445.1">
    <property type="nucleotide sequence ID" value="NZ_FOBS01000004.1"/>
</dbReference>
<dbReference type="Pfam" id="PF00512">
    <property type="entry name" value="HisKA"/>
    <property type="match status" value="1"/>
</dbReference>
<keyword evidence="10 13" id="KW-1133">Transmembrane helix</keyword>
<dbReference type="PROSITE" id="PS50113">
    <property type="entry name" value="PAC"/>
    <property type="match status" value="1"/>
</dbReference>
<evidence type="ECO:0000256" key="4">
    <source>
        <dbReference type="ARBA" id="ARBA00022553"/>
    </source>
</evidence>
<dbReference type="FunFam" id="3.30.565.10:FF:000006">
    <property type="entry name" value="Sensor histidine kinase WalK"/>
    <property type="match status" value="1"/>
</dbReference>
<dbReference type="STRING" id="43775.SAMN04489760_10490"/>
<dbReference type="InterPro" id="IPR000014">
    <property type="entry name" value="PAS"/>
</dbReference>
<comment type="catalytic activity">
    <reaction evidence="1">
        <text>ATP + protein L-histidine = ADP + protein N-phospho-L-histidine.</text>
        <dbReference type="EC" id="2.7.13.3"/>
    </reaction>
</comment>
<evidence type="ECO:0000256" key="12">
    <source>
        <dbReference type="ARBA" id="ARBA00023136"/>
    </source>
</evidence>
<dbReference type="SMART" id="SM00304">
    <property type="entry name" value="HAMP"/>
    <property type="match status" value="1"/>
</dbReference>
<dbReference type="InterPro" id="IPR036890">
    <property type="entry name" value="HATPase_C_sf"/>
</dbReference>
<organism evidence="17 18">
    <name type="scientific">Syntrophus gentianae</name>
    <dbReference type="NCBI Taxonomy" id="43775"/>
    <lineage>
        <taxon>Bacteria</taxon>
        <taxon>Pseudomonadati</taxon>
        <taxon>Thermodesulfobacteriota</taxon>
        <taxon>Syntrophia</taxon>
        <taxon>Syntrophales</taxon>
        <taxon>Syntrophaceae</taxon>
        <taxon>Syntrophus</taxon>
    </lineage>
</organism>
<dbReference type="GO" id="GO:0005524">
    <property type="term" value="F:ATP binding"/>
    <property type="evidence" value="ECO:0007669"/>
    <property type="project" value="UniProtKB-KW"/>
</dbReference>
<dbReference type="GO" id="GO:0007234">
    <property type="term" value="P:osmosensory signaling via phosphorelay pathway"/>
    <property type="evidence" value="ECO:0007669"/>
    <property type="project" value="TreeGrafter"/>
</dbReference>
<dbReference type="InterPro" id="IPR013656">
    <property type="entry name" value="PAS_4"/>
</dbReference>
<dbReference type="PRINTS" id="PR00344">
    <property type="entry name" value="BCTRLSENSOR"/>
</dbReference>
<keyword evidence="9" id="KW-0067">ATP-binding</keyword>
<name>A0A1H7VPS7_9BACT</name>
<dbReference type="Pfam" id="PF00672">
    <property type="entry name" value="HAMP"/>
    <property type="match status" value="1"/>
</dbReference>
<dbReference type="PROSITE" id="PS50885">
    <property type="entry name" value="HAMP"/>
    <property type="match status" value="1"/>
</dbReference>
<dbReference type="SMART" id="SM00387">
    <property type="entry name" value="HATPase_c"/>
    <property type="match status" value="1"/>
</dbReference>
<dbReference type="Pfam" id="PF12729">
    <property type="entry name" value="4HB_MCP_1"/>
    <property type="match status" value="1"/>
</dbReference>
<feature type="transmembrane region" description="Helical" evidence="13">
    <location>
        <begin position="182"/>
        <end position="205"/>
    </location>
</feature>
<evidence type="ECO:0000256" key="3">
    <source>
        <dbReference type="ARBA" id="ARBA00012438"/>
    </source>
</evidence>
<feature type="domain" description="HAMP" evidence="16">
    <location>
        <begin position="202"/>
        <end position="254"/>
    </location>
</feature>